<accession>B4S8V7</accession>
<dbReference type="eggNOG" id="COG1828">
    <property type="taxonomic scope" value="Bacteria"/>
</dbReference>
<organism evidence="7 8">
    <name type="scientific">Prosthecochloris aestuarii (strain DSM 271 / SK 413)</name>
    <dbReference type="NCBI Taxonomy" id="290512"/>
    <lineage>
        <taxon>Bacteria</taxon>
        <taxon>Pseudomonadati</taxon>
        <taxon>Chlorobiota</taxon>
        <taxon>Chlorobiia</taxon>
        <taxon>Chlorobiales</taxon>
        <taxon>Chlorobiaceae</taxon>
        <taxon>Prosthecochloris</taxon>
    </lineage>
</organism>
<dbReference type="EC" id="6.3.5.3" evidence="6"/>
<dbReference type="SUPFAM" id="SSF82697">
    <property type="entry name" value="PurS-like"/>
    <property type="match status" value="1"/>
</dbReference>
<dbReference type="UniPathway" id="UPA00074">
    <property type="reaction ID" value="UER00128"/>
</dbReference>
<dbReference type="InterPro" id="IPR036604">
    <property type="entry name" value="PurS-like_sf"/>
</dbReference>
<dbReference type="STRING" id="290512.Paes_1474"/>
<evidence type="ECO:0000256" key="5">
    <source>
        <dbReference type="ARBA" id="ARBA00022840"/>
    </source>
</evidence>
<evidence type="ECO:0000256" key="1">
    <source>
        <dbReference type="ARBA" id="ARBA00022490"/>
    </source>
</evidence>
<dbReference type="PANTHER" id="PTHR34696:SF1">
    <property type="entry name" value="PHOSPHORIBOSYLFORMYLGLYCINAMIDINE SYNTHASE SUBUNIT PURS"/>
    <property type="match status" value="1"/>
</dbReference>
<dbReference type="KEGG" id="paa:Paes_1474"/>
<comment type="subunit">
    <text evidence="6">Part of the FGAM synthase complex composed of 1 PurL, 1 PurQ and 2 PurS subunits.</text>
</comment>
<dbReference type="Proteomes" id="UP000002725">
    <property type="component" value="Chromosome"/>
</dbReference>
<sequence length="93" mass="10605">MFFNTRQRIMAYKAKIRVTLRPSILDVQGKAVQHALDNLGYSSVDTVRIGKYIEVSINEDNLADAERIADEACRKLLANTVMEDYSIELEKIN</sequence>
<comment type="catalytic activity">
    <reaction evidence="6">
        <text>N(2)-formyl-N(1)-(5-phospho-beta-D-ribosyl)glycinamide + L-glutamine + ATP + H2O = 2-formamido-N(1)-(5-O-phospho-beta-D-ribosyl)acetamidine + L-glutamate + ADP + phosphate + H(+)</text>
        <dbReference type="Rhea" id="RHEA:17129"/>
        <dbReference type="ChEBI" id="CHEBI:15377"/>
        <dbReference type="ChEBI" id="CHEBI:15378"/>
        <dbReference type="ChEBI" id="CHEBI:29985"/>
        <dbReference type="ChEBI" id="CHEBI:30616"/>
        <dbReference type="ChEBI" id="CHEBI:43474"/>
        <dbReference type="ChEBI" id="CHEBI:58359"/>
        <dbReference type="ChEBI" id="CHEBI:147286"/>
        <dbReference type="ChEBI" id="CHEBI:147287"/>
        <dbReference type="ChEBI" id="CHEBI:456216"/>
        <dbReference type="EC" id="6.3.5.3"/>
    </reaction>
</comment>
<dbReference type="HOGENOM" id="CLU_164833_3_1_10"/>
<comment type="pathway">
    <text evidence="6">Purine metabolism; IMP biosynthesis via de novo pathway; 5-amino-1-(5-phospho-D-ribosyl)imidazole from N(2)-formyl-N(1)-(5-phospho-D-ribosyl)glycinamide: step 1/2.</text>
</comment>
<evidence type="ECO:0000313" key="8">
    <source>
        <dbReference type="Proteomes" id="UP000002725"/>
    </source>
</evidence>
<dbReference type="Gene3D" id="3.30.1280.10">
    <property type="entry name" value="Phosphoribosylformylglycinamidine synthase subunit PurS"/>
    <property type="match status" value="1"/>
</dbReference>
<reference evidence="7" key="1">
    <citation type="submission" date="2008-06" db="EMBL/GenBank/DDBJ databases">
        <title>Complete sequence of chromosome of Prosthecochloris aestuarii DSM 271.</title>
        <authorList>
            <consortium name="US DOE Joint Genome Institute"/>
            <person name="Lucas S."/>
            <person name="Copeland A."/>
            <person name="Lapidus A."/>
            <person name="Glavina del Rio T."/>
            <person name="Dalin E."/>
            <person name="Tice H."/>
            <person name="Bruce D."/>
            <person name="Goodwin L."/>
            <person name="Pitluck S."/>
            <person name="Schmutz J."/>
            <person name="Larimer F."/>
            <person name="Land M."/>
            <person name="Hauser L."/>
            <person name="Kyrpides N."/>
            <person name="Anderson I."/>
            <person name="Liu Z."/>
            <person name="Li T."/>
            <person name="Zhao F."/>
            <person name="Overmann J."/>
            <person name="Bryant D.A."/>
            <person name="Richardson P."/>
        </authorList>
    </citation>
    <scope>NUCLEOTIDE SEQUENCE [LARGE SCALE GENOMIC DNA]</scope>
    <source>
        <strain evidence="7">DSM 271</strain>
    </source>
</reference>
<dbReference type="GO" id="GO:0004642">
    <property type="term" value="F:phosphoribosylformylglycinamidine synthase activity"/>
    <property type="evidence" value="ECO:0007669"/>
    <property type="project" value="UniProtKB-UniRule"/>
</dbReference>
<dbReference type="HAMAP" id="MF_01926">
    <property type="entry name" value="PurS"/>
    <property type="match status" value="1"/>
</dbReference>
<keyword evidence="5 6" id="KW-0067">ATP-binding</keyword>
<dbReference type="InterPro" id="IPR003850">
    <property type="entry name" value="PurS"/>
</dbReference>
<keyword evidence="3 6" id="KW-0547">Nucleotide-binding</keyword>
<evidence type="ECO:0000256" key="2">
    <source>
        <dbReference type="ARBA" id="ARBA00022598"/>
    </source>
</evidence>
<comment type="similarity">
    <text evidence="6">Belongs to the PurS family.</text>
</comment>
<protein>
    <recommendedName>
        <fullName evidence="6">Phosphoribosylformylglycinamidine synthase subunit PurS</fullName>
        <shortName evidence="6">FGAM synthase</shortName>
        <ecNumber evidence="6">6.3.5.3</ecNumber>
    </recommendedName>
    <alternativeName>
        <fullName evidence="6">Formylglycinamide ribonucleotide amidotransferase subunit III</fullName>
        <shortName evidence="6">FGAR amidotransferase III</shortName>
        <shortName evidence="6">FGAR-AT III</shortName>
    </alternativeName>
    <alternativeName>
        <fullName evidence="6">Phosphoribosylformylglycinamidine synthase subunit III</fullName>
    </alternativeName>
</protein>
<comment type="function">
    <text evidence="6">Part of the phosphoribosylformylglycinamidine synthase complex involved in the purines biosynthetic pathway. Catalyzes the ATP-dependent conversion of formylglycinamide ribonucleotide (FGAR) and glutamine to yield formylglycinamidine ribonucleotide (FGAM) and glutamate. The FGAM synthase complex is composed of three subunits. PurQ produces an ammonia molecule by converting glutamine to glutamate. PurL transfers the ammonia molecule to FGAR to form FGAM in an ATP-dependent manner. PurS interacts with PurQ and PurL and is thought to assist in the transfer of the ammonia molecule from PurQ to PurL.</text>
</comment>
<dbReference type="GO" id="GO:0005524">
    <property type="term" value="F:ATP binding"/>
    <property type="evidence" value="ECO:0007669"/>
    <property type="project" value="UniProtKB-UniRule"/>
</dbReference>
<evidence type="ECO:0000256" key="6">
    <source>
        <dbReference type="HAMAP-Rule" id="MF_01926"/>
    </source>
</evidence>
<name>B4S8V7_PROA2</name>
<dbReference type="GO" id="GO:0006189">
    <property type="term" value="P:'de novo' IMP biosynthetic process"/>
    <property type="evidence" value="ECO:0007669"/>
    <property type="project" value="UniProtKB-UniRule"/>
</dbReference>
<keyword evidence="1 6" id="KW-0963">Cytoplasm</keyword>
<keyword evidence="4 6" id="KW-0658">Purine biosynthesis</keyword>
<dbReference type="NCBIfam" id="TIGR00302">
    <property type="entry name" value="phosphoribosylformylglycinamidine synthase subunit PurS"/>
    <property type="match status" value="1"/>
</dbReference>
<evidence type="ECO:0000256" key="4">
    <source>
        <dbReference type="ARBA" id="ARBA00022755"/>
    </source>
</evidence>
<keyword evidence="2 6" id="KW-0436">Ligase</keyword>
<comment type="subcellular location">
    <subcellularLocation>
        <location evidence="6">Cytoplasm</location>
    </subcellularLocation>
</comment>
<keyword evidence="8" id="KW-1185">Reference proteome</keyword>
<dbReference type="EMBL" id="CP001108">
    <property type="protein sequence ID" value="ACF46494.1"/>
    <property type="molecule type" value="Genomic_DNA"/>
</dbReference>
<evidence type="ECO:0000256" key="3">
    <source>
        <dbReference type="ARBA" id="ARBA00022741"/>
    </source>
</evidence>
<dbReference type="PANTHER" id="PTHR34696">
    <property type="entry name" value="PHOSPHORIBOSYLFORMYLGLYCINAMIDINE SYNTHASE SUBUNIT PURS"/>
    <property type="match status" value="1"/>
</dbReference>
<dbReference type="GO" id="GO:0005737">
    <property type="term" value="C:cytoplasm"/>
    <property type="evidence" value="ECO:0007669"/>
    <property type="project" value="UniProtKB-SubCell"/>
</dbReference>
<proteinExistence type="inferred from homology"/>
<evidence type="ECO:0000313" key="7">
    <source>
        <dbReference type="EMBL" id="ACF46494.1"/>
    </source>
</evidence>
<dbReference type="NCBIfam" id="NF004630">
    <property type="entry name" value="PRK05974.1"/>
    <property type="match status" value="1"/>
</dbReference>
<dbReference type="Pfam" id="PF02700">
    <property type="entry name" value="PurS"/>
    <property type="match status" value="1"/>
</dbReference>
<gene>
    <name evidence="6" type="primary">purS</name>
    <name evidence="7" type="ordered locus">Paes_1474</name>
</gene>
<dbReference type="AlphaFoldDB" id="B4S8V7"/>